<gene>
    <name evidence="11" type="ORF">HA227_01300</name>
</gene>
<dbReference type="Proteomes" id="UP000527315">
    <property type="component" value="Unassembled WGS sequence"/>
</dbReference>
<comment type="similarity">
    <text evidence="3">Belongs to the FKBP-type PPIase family.</text>
</comment>
<sequence length="419" mass="45537">MKGKIILALLLAGAILLAGCTQSNPQKAEIVGSIAFEKNSPCGKQSVLTLAGEKYFTSLKAEELQGLAGGDQVKISGTVTQEGECRKISVESFQVLKRLNIIEKTATVRIDFIARLDDGNLISTSLKEVAEEAGIKASDYNFTALEFKAWNAGYLNESGRVFTDVKDAVLGLRKGEEKTIEIPPERAFGAYDEKKIIKVPRAEWPLPPTVDPDIGAEVSGVFGTYAVVKSFDQNFIYFDLNPKYAGKTVQFWLKVLDFDNEGIKAFENIVEPGDAIKVDYTGETLDGNVFDSSEGKAPLGFTAGAGQMIKGFDNAVSGMKLGEEKTVTIPPEEAYGQRDESLALVLSMESEDYKTAFPTGPPPLGFETQVNVTISGQEQTRTAIVSKIDSNSITLDLNHKLAGKALKFRIKIVEIKKPE</sequence>
<comment type="catalytic activity">
    <reaction evidence="1 9">
        <text>[protein]-peptidylproline (omega=180) = [protein]-peptidylproline (omega=0)</text>
        <dbReference type="Rhea" id="RHEA:16237"/>
        <dbReference type="Rhea" id="RHEA-COMP:10747"/>
        <dbReference type="Rhea" id="RHEA-COMP:10748"/>
        <dbReference type="ChEBI" id="CHEBI:83833"/>
        <dbReference type="ChEBI" id="CHEBI:83834"/>
        <dbReference type="EC" id="5.2.1.8"/>
    </reaction>
</comment>
<evidence type="ECO:0000256" key="9">
    <source>
        <dbReference type="PROSITE-ProRule" id="PRU00277"/>
    </source>
</evidence>
<proteinExistence type="inferred from homology"/>
<dbReference type="InterPro" id="IPR001179">
    <property type="entry name" value="PPIase_FKBP_dom"/>
</dbReference>
<comment type="caution">
    <text evidence="11">The sequence shown here is derived from an EMBL/GenBank/DDBJ whole genome shotgun (WGS) entry which is preliminary data.</text>
</comment>
<dbReference type="GO" id="GO:0042026">
    <property type="term" value="P:protein refolding"/>
    <property type="evidence" value="ECO:0007669"/>
    <property type="project" value="UniProtKB-ARBA"/>
</dbReference>
<dbReference type="SUPFAM" id="SSF54534">
    <property type="entry name" value="FKBP-like"/>
    <property type="match status" value="2"/>
</dbReference>
<dbReference type="InterPro" id="IPR046357">
    <property type="entry name" value="PPIase_dom_sf"/>
</dbReference>
<evidence type="ECO:0000256" key="6">
    <source>
        <dbReference type="ARBA" id="ARBA00023110"/>
    </source>
</evidence>
<dbReference type="EC" id="5.2.1.8" evidence="4 9"/>
<evidence type="ECO:0000256" key="2">
    <source>
        <dbReference type="ARBA" id="ARBA00004496"/>
    </source>
</evidence>
<dbReference type="PANTHER" id="PTHR47861">
    <property type="entry name" value="FKBP-TYPE PEPTIDYL-PROLYL CIS-TRANS ISOMERASE SLYD"/>
    <property type="match status" value="1"/>
</dbReference>
<organism evidence="11 12">
    <name type="scientific">Candidatus Iainarchaeum sp</name>
    <dbReference type="NCBI Taxonomy" id="3101447"/>
    <lineage>
        <taxon>Archaea</taxon>
        <taxon>Candidatus Iainarchaeota</taxon>
        <taxon>Candidatus Iainarchaeia</taxon>
        <taxon>Candidatus Iainarchaeales</taxon>
        <taxon>Candidatus Iainarchaeaceae</taxon>
        <taxon>Candidatus Iainarchaeum</taxon>
    </lineage>
</organism>
<dbReference type="EMBL" id="DUFJ01000032">
    <property type="protein sequence ID" value="HIH32866.1"/>
    <property type="molecule type" value="Genomic_DNA"/>
</dbReference>
<accession>A0A7J4KZT8</accession>
<evidence type="ECO:0000256" key="7">
    <source>
        <dbReference type="ARBA" id="ARBA00023186"/>
    </source>
</evidence>
<evidence type="ECO:0000256" key="4">
    <source>
        <dbReference type="ARBA" id="ARBA00013194"/>
    </source>
</evidence>
<evidence type="ECO:0000256" key="1">
    <source>
        <dbReference type="ARBA" id="ARBA00000971"/>
    </source>
</evidence>
<evidence type="ECO:0000313" key="12">
    <source>
        <dbReference type="Proteomes" id="UP000527315"/>
    </source>
</evidence>
<feature type="domain" description="PPIase FKBP-type" evidence="10">
    <location>
        <begin position="105"/>
        <end position="200"/>
    </location>
</feature>
<comment type="subcellular location">
    <subcellularLocation>
        <location evidence="2">Cytoplasm</location>
    </subcellularLocation>
</comment>
<dbReference type="AlphaFoldDB" id="A0A7J4KZT8"/>
<name>A0A7J4KZT8_9ARCH</name>
<dbReference type="PROSITE" id="PS51257">
    <property type="entry name" value="PROKAR_LIPOPROTEIN"/>
    <property type="match status" value="1"/>
</dbReference>
<protein>
    <recommendedName>
        <fullName evidence="4 9">peptidylprolyl isomerase</fullName>
        <ecNumber evidence="4 9">5.2.1.8</ecNumber>
    </recommendedName>
</protein>
<keyword evidence="6 9" id="KW-0697">Rotamase</keyword>
<keyword evidence="8 9" id="KW-0413">Isomerase</keyword>
<dbReference type="GO" id="GO:0005737">
    <property type="term" value="C:cytoplasm"/>
    <property type="evidence" value="ECO:0007669"/>
    <property type="project" value="UniProtKB-SubCell"/>
</dbReference>
<evidence type="ECO:0000259" key="10">
    <source>
        <dbReference type="PROSITE" id="PS50059"/>
    </source>
</evidence>
<keyword evidence="5" id="KW-0963">Cytoplasm</keyword>
<evidence type="ECO:0000256" key="3">
    <source>
        <dbReference type="ARBA" id="ARBA00006577"/>
    </source>
</evidence>
<feature type="domain" description="PPIase FKBP-type" evidence="10">
    <location>
        <begin position="273"/>
        <end position="345"/>
    </location>
</feature>
<dbReference type="Gene3D" id="3.10.50.40">
    <property type="match status" value="2"/>
</dbReference>
<dbReference type="PROSITE" id="PS50059">
    <property type="entry name" value="FKBP_PPIASE"/>
    <property type="match status" value="2"/>
</dbReference>
<evidence type="ECO:0000313" key="11">
    <source>
        <dbReference type="EMBL" id="HIH32866.1"/>
    </source>
</evidence>
<keyword evidence="7" id="KW-0143">Chaperone</keyword>
<dbReference type="Pfam" id="PF00254">
    <property type="entry name" value="FKBP_C"/>
    <property type="match status" value="1"/>
</dbReference>
<dbReference type="GO" id="GO:0003755">
    <property type="term" value="F:peptidyl-prolyl cis-trans isomerase activity"/>
    <property type="evidence" value="ECO:0007669"/>
    <property type="project" value="UniProtKB-KW"/>
</dbReference>
<dbReference type="PANTHER" id="PTHR47861:SF3">
    <property type="entry name" value="FKBP-TYPE PEPTIDYL-PROLYL CIS-TRANS ISOMERASE SLYD"/>
    <property type="match status" value="1"/>
</dbReference>
<evidence type="ECO:0000256" key="8">
    <source>
        <dbReference type="ARBA" id="ARBA00023235"/>
    </source>
</evidence>
<evidence type="ECO:0000256" key="5">
    <source>
        <dbReference type="ARBA" id="ARBA00022490"/>
    </source>
</evidence>
<reference evidence="12" key="1">
    <citation type="journal article" date="2020" name="bioRxiv">
        <title>A rank-normalized archaeal taxonomy based on genome phylogeny resolves widespread incomplete and uneven classifications.</title>
        <authorList>
            <person name="Rinke C."/>
            <person name="Chuvochina M."/>
            <person name="Mussig A.J."/>
            <person name="Chaumeil P.-A."/>
            <person name="Waite D.W."/>
            <person name="Whitman W.B."/>
            <person name="Parks D.H."/>
            <person name="Hugenholtz P."/>
        </authorList>
    </citation>
    <scope>NUCLEOTIDE SEQUENCE [LARGE SCALE GENOMIC DNA]</scope>
</reference>